<sequence>MRYPAVAGLFYPSNPEELLEMIESCYLHELGPKKLPSIGSYSILGLVCPHAGYIYSGPIQAHSYLALSKHADPSEEITAVILGPNHTGLGSGVSVSADIWRTPLGDMEPDKEFIDLLWRECEIIDLDETAHLQEHSIEVQLPFLKHLELLEIAKFKIVPICMMFQDYETAIEVGYFIAKVAKELNRRVVVIASSDLSHYEPQEIAVEKDRIVINDIIKMDEKRLYEDVVKYNISMCGYGPVMAMIRALKELGGERAKLLAYATSGDVTGDYSAVVGYSSIAINRLLE</sequence>
<dbReference type="PANTHER" id="PTHR11060">
    <property type="entry name" value="PROTEIN MEMO1"/>
    <property type="match status" value="1"/>
</dbReference>
<dbReference type="AlphaFoldDB" id="D5VSP0"/>
<keyword evidence="4" id="KW-1185">Reference proteome</keyword>
<dbReference type="RefSeq" id="WP_013100339.1">
    <property type="nucleotide sequence ID" value="NC_014122.1"/>
</dbReference>
<evidence type="ECO:0000313" key="4">
    <source>
        <dbReference type="Proteomes" id="UP000002061"/>
    </source>
</evidence>
<protein>
    <recommendedName>
        <fullName evidence="2">MEMO1 family protein Metin_0934</fullName>
    </recommendedName>
</protein>
<dbReference type="KEGG" id="mif:Metin_0934"/>
<dbReference type="NCBIfam" id="TIGR04336">
    <property type="entry name" value="AmmeMemoSam_B"/>
    <property type="match status" value="1"/>
</dbReference>
<dbReference type="HOGENOM" id="CLU_038085_2_0_2"/>
<dbReference type="SUPFAM" id="SSF53213">
    <property type="entry name" value="LigB-like"/>
    <property type="match status" value="1"/>
</dbReference>
<dbReference type="HAMAP" id="MF_00055">
    <property type="entry name" value="MEMO1"/>
    <property type="match status" value="1"/>
</dbReference>
<dbReference type="EMBL" id="CP002009">
    <property type="protein sequence ID" value="ADG13593.1"/>
    <property type="molecule type" value="Genomic_DNA"/>
</dbReference>
<dbReference type="Gene3D" id="3.40.830.10">
    <property type="entry name" value="LigB-like"/>
    <property type="match status" value="1"/>
</dbReference>
<gene>
    <name evidence="3" type="ordered locus">Metin_0934</name>
</gene>
<comment type="similarity">
    <text evidence="1 2">Belongs to the MEMO1 family.</text>
</comment>
<dbReference type="STRING" id="573063.Metin_0934"/>
<reference evidence="3" key="1">
    <citation type="submission" date="2010-04" db="EMBL/GenBank/DDBJ databases">
        <title>Complete sequence of Methanocaldococcus infernus ME.</title>
        <authorList>
            <consortium name="US DOE Joint Genome Institute"/>
            <person name="Lucas S."/>
            <person name="Copeland A."/>
            <person name="Lapidus A."/>
            <person name="Cheng J.-F."/>
            <person name="Bruce D."/>
            <person name="Goodwin L."/>
            <person name="Pitluck S."/>
            <person name="Munk A.C."/>
            <person name="Detter J.C."/>
            <person name="Han C."/>
            <person name="Tapia R."/>
            <person name="Land M."/>
            <person name="Hauser L."/>
            <person name="Kyrpides N."/>
            <person name="Mikhailova N."/>
            <person name="Sieprawska-Lupa M."/>
            <person name="Whitman W.B."/>
            <person name="Woyke T."/>
        </authorList>
    </citation>
    <scope>NUCLEOTIDE SEQUENCE [LARGE SCALE GENOMIC DNA]</scope>
    <source>
        <strain evidence="3">ME</strain>
    </source>
</reference>
<dbReference type="InterPro" id="IPR002737">
    <property type="entry name" value="MEMO1_fam"/>
</dbReference>
<dbReference type="NCBIfam" id="NF001987">
    <property type="entry name" value="PRK00782.1"/>
    <property type="match status" value="1"/>
</dbReference>
<name>D5VSP0_METIM</name>
<dbReference type="GeneID" id="9131946"/>
<proteinExistence type="inferred from homology"/>
<dbReference type="CDD" id="cd07361">
    <property type="entry name" value="MEMO_like"/>
    <property type="match status" value="1"/>
</dbReference>
<dbReference type="eggNOG" id="arCOG01728">
    <property type="taxonomic scope" value="Archaea"/>
</dbReference>
<dbReference type="Pfam" id="PF01875">
    <property type="entry name" value="Memo"/>
    <property type="match status" value="1"/>
</dbReference>
<evidence type="ECO:0000256" key="2">
    <source>
        <dbReference type="HAMAP-Rule" id="MF_00055"/>
    </source>
</evidence>
<evidence type="ECO:0000313" key="3">
    <source>
        <dbReference type="EMBL" id="ADG13593.1"/>
    </source>
</evidence>
<accession>D5VSP0</accession>
<dbReference type="OrthoDB" id="372162at2157"/>
<organism evidence="3 4">
    <name type="scientific">Methanocaldococcus infernus (strain DSM 11812 / JCM 15783 / ME)</name>
    <dbReference type="NCBI Taxonomy" id="573063"/>
    <lineage>
        <taxon>Archaea</taxon>
        <taxon>Methanobacteriati</taxon>
        <taxon>Methanobacteriota</taxon>
        <taxon>Methanomada group</taxon>
        <taxon>Methanococci</taxon>
        <taxon>Methanococcales</taxon>
        <taxon>Methanocaldococcaceae</taxon>
        <taxon>Methanocaldococcus</taxon>
    </lineage>
</organism>
<dbReference type="PANTHER" id="PTHR11060:SF0">
    <property type="entry name" value="PROTEIN MEMO1"/>
    <property type="match status" value="1"/>
</dbReference>
<evidence type="ECO:0000256" key="1">
    <source>
        <dbReference type="ARBA" id="ARBA00006315"/>
    </source>
</evidence>
<dbReference type="Proteomes" id="UP000002061">
    <property type="component" value="Chromosome"/>
</dbReference>